<evidence type="ECO:0000256" key="3">
    <source>
        <dbReference type="ARBA" id="ARBA00023274"/>
    </source>
</evidence>
<dbReference type="Proteomes" id="UP000610373">
    <property type="component" value="Unassembled WGS sequence"/>
</dbReference>
<dbReference type="InterPro" id="IPR000054">
    <property type="entry name" value="Ribosomal_eL31"/>
</dbReference>
<comment type="similarity">
    <text evidence="1 5">Belongs to the eukaryotic ribosomal protein eL31 family.</text>
</comment>
<dbReference type="GO" id="GO:0022625">
    <property type="term" value="C:cytosolic large ribosomal subunit"/>
    <property type="evidence" value="ECO:0007669"/>
    <property type="project" value="TreeGrafter"/>
</dbReference>
<dbReference type="InterPro" id="IPR023621">
    <property type="entry name" value="Ribosomal_eL31_dom_sf"/>
</dbReference>
<dbReference type="PANTHER" id="PTHR10956">
    <property type="entry name" value="60S RIBOSOMAL PROTEIN L31"/>
    <property type="match status" value="1"/>
</dbReference>
<accession>A0A811T9I9</accession>
<gene>
    <name evidence="5" type="primary">rpl31e</name>
    <name evidence="6" type="ORF">CHKLHMKO_00229</name>
</gene>
<dbReference type="AlphaFoldDB" id="A0A811T9I9"/>
<evidence type="ECO:0000313" key="7">
    <source>
        <dbReference type="Proteomes" id="UP000610373"/>
    </source>
</evidence>
<dbReference type="GO" id="GO:0003735">
    <property type="term" value="F:structural constituent of ribosome"/>
    <property type="evidence" value="ECO:0007669"/>
    <property type="project" value="InterPro"/>
</dbReference>
<dbReference type="InterPro" id="IPR020052">
    <property type="entry name" value="Ribosomal_eL31_CS"/>
</dbReference>
<dbReference type="PANTHER" id="PTHR10956:SF0">
    <property type="entry name" value="60S RIBOSOMAL PROTEIN L31"/>
    <property type="match status" value="1"/>
</dbReference>
<organism evidence="6 7">
    <name type="scientific">Candidatus Argoarchaeum ethanivorans</name>
    <dbReference type="NCBI Taxonomy" id="2608793"/>
    <lineage>
        <taxon>Archaea</taxon>
        <taxon>Methanobacteriati</taxon>
        <taxon>Methanobacteriota</taxon>
        <taxon>Stenosarchaea group</taxon>
        <taxon>Methanomicrobia</taxon>
        <taxon>Methanosarcinales</taxon>
        <taxon>Methanosarcinales incertae sedis</taxon>
        <taxon>GOM Arc I cluster</taxon>
        <taxon>Candidatus Argoarchaeum</taxon>
    </lineage>
</organism>
<sequence length="86" mass="10112">MAELERIYTIPLRNVKKTPRWKRAKRATMEVRCYLEKHMKTEVSNIKIDKTINEKLWERGSSKPPSKIRVRATRLGDGVIETELST</sequence>
<dbReference type="EMBL" id="CAJHIO010000010">
    <property type="protein sequence ID" value="CAD6492129.1"/>
    <property type="molecule type" value="Genomic_DNA"/>
</dbReference>
<dbReference type="Pfam" id="PF01198">
    <property type="entry name" value="Ribosomal_L31e"/>
    <property type="match status" value="1"/>
</dbReference>
<dbReference type="Gene3D" id="3.10.440.10">
    <property type="match status" value="1"/>
</dbReference>
<evidence type="ECO:0000256" key="1">
    <source>
        <dbReference type="ARBA" id="ARBA00010808"/>
    </source>
</evidence>
<evidence type="ECO:0000256" key="5">
    <source>
        <dbReference type="HAMAP-Rule" id="MF_00410"/>
    </source>
</evidence>
<dbReference type="HAMAP" id="MF_00410">
    <property type="entry name" value="Ribosomal_eL31"/>
    <property type="match status" value="1"/>
</dbReference>
<proteinExistence type="inferred from homology"/>
<evidence type="ECO:0000256" key="4">
    <source>
        <dbReference type="ARBA" id="ARBA00035230"/>
    </source>
</evidence>
<comment type="caution">
    <text evidence="6">The sequence shown here is derived from an EMBL/GenBank/DDBJ whole genome shotgun (WGS) entry which is preliminary data.</text>
</comment>
<evidence type="ECO:0000256" key="2">
    <source>
        <dbReference type="ARBA" id="ARBA00022980"/>
    </source>
</evidence>
<dbReference type="NCBIfam" id="NF002258">
    <property type="entry name" value="PRK01192.1-1"/>
    <property type="match status" value="1"/>
</dbReference>
<dbReference type="CDD" id="cd00463">
    <property type="entry name" value="Ribosomal_L31e"/>
    <property type="match status" value="1"/>
</dbReference>
<reference evidence="6" key="1">
    <citation type="submission" date="2020-10" db="EMBL/GenBank/DDBJ databases">
        <authorList>
            <person name="Hahn C.J."/>
            <person name="Laso-Perez R."/>
            <person name="Vulcano F."/>
            <person name="Vaziourakis K.-M."/>
            <person name="Stokke R."/>
            <person name="Steen I.H."/>
            <person name="Teske A."/>
            <person name="Boetius A."/>
            <person name="Liebeke M."/>
            <person name="Amann R."/>
            <person name="Knittel K."/>
        </authorList>
    </citation>
    <scope>NUCLEOTIDE SEQUENCE</scope>
    <source>
        <strain evidence="6">Gfbio:e3339647-f889-4370-9287-4fb5cb688e4c:AG392O15_GoMArc1</strain>
    </source>
</reference>
<dbReference type="GO" id="GO:0002181">
    <property type="term" value="P:cytoplasmic translation"/>
    <property type="evidence" value="ECO:0007669"/>
    <property type="project" value="TreeGrafter"/>
</dbReference>
<keyword evidence="3 5" id="KW-0687">Ribonucleoprotein</keyword>
<evidence type="ECO:0000313" key="6">
    <source>
        <dbReference type="EMBL" id="CAD6492129.1"/>
    </source>
</evidence>
<dbReference type="PROSITE" id="PS01144">
    <property type="entry name" value="RIBOSOMAL_L31E"/>
    <property type="match status" value="1"/>
</dbReference>
<name>A0A811T9I9_9EURY</name>
<dbReference type="SUPFAM" id="SSF54575">
    <property type="entry name" value="Ribosomal protein L31e"/>
    <property type="match status" value="1"/>
</dbReference>
<dbReference type="SMART" id="SM01380">
    <property type="entry name" value="Ribosomal_L31e"/>
    <property type="match status" value="1"/>
</dbReference>
<protein>
    <recommendedName>
        <fullName evidence="4 5">Large ribosomal subunit protein eL31</fullName>
    </recommendedName>
</protein>
<keyword evidence="2 5" id="KW-0689">Ribosomal protein</keyword>